<feature type="chain" id="PRO_5046358210" description="DUF4190 domain-containing protein" evidence="2">
    <location>
        <begin position="31"/>
        <end position="82"/>
    </location>
</feature>
<evidence type="ECO:0008006" key="5">
    <source>
        <dbReference type="Google" id="ProtNLM"/>
    </source>
</evidence>
<comment type="caution">
    <text evidence="3">The sequence shown here is derived from an EMBL/GenBank/DDBJ whole genome shotgun (WGS) entry which is preliminary data.</text>
</comment>
<dbReference type="RefSeq" id="WP_357533249.1">
    <property type="nucleotide sequence ID" value="NZ_JBCGDC010000062.1"/>
</dbReference>
<feature type="transmembrane region" description="Helical" evidence="1">
    <location>
        <begin position="54"/>
        <end position="74"/>
    </location>
</feature>
<feature type="signal peptide" evidence="2">
    <location>
        <begin position="1"/>
        <end position="30"/>
    </location>
</feature>
<accession>A0ABV5CU67</accession>
<sequence length="82" mass="8542">MSSLGKWWVRLGALVSTLTLAVFVPAAAWAAQTGVDGVAGELARGRGRGFGGFLIGLCCLFVVGIIVVALVLVMRRRGGGRR</sequence>
<proteinExistence type="predicted"/>
<dbReference type="Proteomes" id="UP001582793">
    <property type="component" value="Unassembled WGS sequence"/>
</dbReference>
<keyword evidence="1" id="KW-0472">Membrane</keyword>
<keyword evidence="4" id="KW-1185">Reference proteome</keyword>
<keyword evidence="1" id="KW-1133">Transmembrane helix</keyword>
<reference evidence="3 4" key="1">
    <citation type="submission" date="2024-04" db="EMBL/GenBank/DDBJ databases">
        <title>Polymorphospora sp. isolated from Baiyangdian Lake in Xiong'an New Area.</title>
        <authorList>
            <person name="Zhang X."/>
            <person name="Liu J."/>
        </authorList>
    </citation>
    <scope>NUCLEOTIDE SEQUENCE [LARGE SCALE GENOMIC DNA]</scope>
    <source>
        <strain evidence="3 4">2-325</strain>
    </source>
</reference>
<evidence type="ECO:0000256" key="2">
    <source>
        <dbReference type="SAM" id="SignalP"/>
    </source>
</evidence>
<evidence type="ECO:0000313" key="4">
    <source>
        <dbReference type="Proteomes" id="UP001582793"/>
    </source>
</evidence>
<protein>
    <recommendedName>
        <fullName evidence="5">DUF4190 domain-containing protein</fullName>
    </recommendedName>
</protein>
<keyword evidence="2" id="KW-0732">Signal</keyword>
<evidence type="ECO:0000313" key="3">
    <source>
        <dbReference type="EMBL" id="MFB6395544.1"/>
    </source>
</evidence>
<dbReference type="EMBL" id="JBCGDC010000062">
    <property type="protein sequence ID" value="MFB6395544.1"/>
    <property type="molecule type" value="Genomic_DNA"/>
</dbReference>
<organism evidence="3 4">
    <name type="scientific">Polymorphospora lycopeni</name>
    <dbReference type="NCBI Taxonomy" id="3140240"/>
    <lineage>
        <taxon>Bacteria</taxon>
        <taxon>Bacillati</taxon>
        <taxon>Actinomycetota</taxon>
        <taxon>Actinomycetes</taxon>
        <taxon>Micromonosporales</taxon>
        <taxon>Micromonosporaceae</taxon>
        <taxon>Polymorphospora</taxon>
    </lineage>
</organism>
<name>A0ABV5CU67_9ACTN</name>
<keyword evidence="1" id="KW-0812">Transmembrane</keyword>
<gene>
    <name evidence="3" type="ORF">AAFH96_20870</name>
</gene>
<evidence type="ECO:0000256" key="1">
    <source>
        <dbReference type="SAM" id="Phobius"/>
    </source>
</evidence>